<proteinExistence type="predicted"/>
<dbReference type="GO" id="GO:0005886">
    <property type="term" value="C:plasma membrane"/>
    <property type="evidence" value="ECO:0007669"/>
    <property type="project" value="TreeGrafter"/>
</dbReference>
<dbReference type="InterPro" id="IPR029058">
    <property type="entry name" value="AB_hydrolase_fold"/>
</dbReference>
<accession>A0A0N4ZY67</accession>
<dbReference type="PANTHER" id="PTHR12277:SF81">
    <property type="entry name" value="PROTEIN ABHD13"/>
    <property type="match status" value="1"/>
</dbReference>
<dbReference type="InterPro" id="IPR008536">
    <property type="entry name" value="DUF818"/>
</dbReference>
<dbReference type="GO" id="GO:0010008">
    <property type="term" value="C:endosome membrane"/>
    <property type="evidence" value="ECO:0007669"/>
    <property type="project" value="TreeGrafter"/>
</dbReference>
<protein>
    <submittedName>
        <fullName evidence="2">Hydrolase_4 domain-containing protein</fullName>
    </submittedName>
</protein>
<evidence type="ECO:0000313" key="2">
    <source>
        <dbReference type="WBParaSite" id="PTRK_0001374000.1"/>
    </source>
</evidence>
<sequence length="242" mass="28135">MMECPMKNLKYFTLSIGNQSNIISGCHILDNVYTRYTIIYSQSEDTDMNYHLWGNPNILRLAEFLKVNFVIYDYSGYGNSIGHLTVETLKENLKRIIKYIHQEYEVPKNKIILWGSSFGGTLSAEVSKEENNLCGLILFNAPNSMLEYLCYINNKMNYIEYKKQKRYSNDFNTCEALSKVKIPTLVVINHNKTNVPHSTSFRIYKSALNPVSPYTVHNNNNINLLQNKDALRRVKEFLIYDI</sequence>
<dbReference type="Proteomes" id="UP000038045">
    <property type="component" value="Unplaced"/>
</dbReference>
<evidence type="ECO:0000313" key="1">
    <source>
        <dbReference type="Proteomes" id="UP000038045"/>
    </source>
</evidence>
<keyword evidence="1" id="KW-1185">Reference proteome</keyword>
<reference evidence="2" key="1">
    <citation type="submission" date="2017-02" db="UniProtKB">
        <authorList>
            <consortium name="WormBaseParasite"/>
        </authorList>
    </citation>
    <scope>IDENTIFICATION</scope>
</reference>
<dbReference type="AlphaFoldDB" id="A0A0N4ZY67"/>
<dbReference type="GO" id="GO:0008474">
    <property type="term" value="F:palmitoyl-(protein) hydrolase activity"/>
    <property type="evidence" value="ECO:0007669"/>
    <property type="project" value="TreeGrafter"/>
</dbReference>
<dbReference type="PANTHER" id="PTHR12277">
    <property type="entry name" value="ALPHA/BETA HYDROLASE DOMAIN-CONTAINING PROTEIN"/>
    <property type="match status" value="1"/>
</dbReference>
<dbReference type="Gene3D" id="3.40.50.1820">
    <property type="entry name" value="alpha/beta hydrolase"/>
    <property type="match status" value="1"/>
</dbReference>
<organism evidence="1 2">
    <name type="scientific">Parastrongyloides trichosuri</name>
    <name type="common">Possum-specific nematode worm</name>
    <dbReference type="NCBI Taxonomy" id="131310"/>
    <lineage>
        <taxon>Eukaryota</taxon>
        <taxon>Metazoa</taxon>
        <taxon>Ecdysozoa</taxon>
        <taxon>Nematoda</taxon>
        <taxon>Chromadorea</taxon>
        <taxon>Rhabditida</taxon>
        <taxon>Tylenchina</taxon>
        <taxon>Panagrolaimomorpha</taxon>
        <taxon>Strongyloidoidea</taxon>
        <taxon>Strongyloididae</taxon>
        <taxon>Parastrongyloides</taxon>
    </lineage>
</organism>
<dbReference type="WBParaSite" id="PTRK_0001374000.1">
    <property type="protein sequence ID" value="PTRK_0001374000.1"/>
    <property type="gene ID" value="PTRK_0001374000"/>
</dbReference>
<dbReference type="SUPFAM" id="SSF53474">
    <property type="entry name" value="alpha/beta-Hydrolases"/>
    <property type="match status" value="1"/>
</dbReference>
<dbReference type="PROSITE" id="PS51257">
    <property type="entry name" value="PROKAR_LIPOPROTEIN"/>
    <property type="match status" value="1"/>
</dbReference>
<dbReference type="STRING" id="131310.A0A0N4ZY67"/>
<name>A0A0N4ZY67_PARTI</name>
<dbReference type="Pfam" id="PF05677">
    <property type="entry name" value="DUF818"/>
    <property type="match status" value="1"/>
</dbReference>